<gene>
    <name evidence="1" type="ORF">ACFQSB_03620</name>
</gene>
<proteinExistence type="predicted"/>
<comment type="caution">
    <text evidence="1">The sequence shown here is derived from an EMBL/GenBank/DDBJ whole genome shotgun (WGS) entry which is preliminary data.</text>
</comment>
<keyword evidence="2" id="KW-1185">Reference proteome</keyword>
<name>A0ABW2NX03_9ACTN</name>
<dbReference type="InterPro" id="IPR036188">
    <property type="entry name" value="FAD/NAD-bd_sf"/>
</dbReference>
<dbReference type="EMBL" id="JBHTCG010000002">
    <property type="protein sequence ID" value="MFC7381282.1"/>
    <property type="molecule type" value="Genomic_DNA"/>
</dbReference>
<sequence>MRELGAGPVLIGADGGNSVVRRHPVPEVGLADADLCGAMGRTPLTDRFPAPAGYREDLLERGNAAVEVGKQAQKRFVPAADEVTR</sequence>
<dbReference type="Gene3D" id="3.50.50.60">
    <property type="entry name" value="FAD/NAD(P)-binding domain"/>
    <property type="match status" value="1"/>
</dbReference>
<evidence type="ECO:0000313" key="1">
    <source>
        <dbReference type="EMBL" id="MFC7381282.1"/>
    </source>
</evidence>
<dbReference type="Proteomes" id="UP001596496">
    <property type="component" value="Unassembled WGS sequence"/>
</dbReference>
<organism evidence="1 2">
    <name type="scientific">Sphaerisporangium rhizosphaerae</name>
    <dbReference type="NCBI Taxonomy" id="2269375"/>
    <lineage>
        <taxon>Bacteria</taxon>
        <taxon>Bacillati</taxon>
        <taxon>Actinomycetota</taxon>
        <taxon>Actinomycetes</taxon>
        <taxon>Streptosporangiales</taxon>
        <taxon>Streptosporangiaceae</taxon>
        <taxon>Sphaerisporangium</taxon>
    </lineage>
</organism>
<accession>A0ABW2NX03</accession>
<reference evidence="2" key="1">
    <citation type="journal article" date="2019" name="Int. J. Syst. Evol. Microbiol.">
        <title>The Global Catalogue of Microorganisms (GCM) 10K type strain sequencing project: providing services to taxonomists for standard genome sequencing and annotation.</title>
        <authorList>
            <consortium name="The Broad Institute Genomics Platform"/>
            <consortium name="The Broad Institute Genome Sequencing Center for Infectious Disease"/>
            <person name="Wu L."/>
            <person name="Ma J."/>
        </authorList>
    </citation>
    <scope>NUCLEOTIDE SEQUENCE [LARGE SCALE GENOMIC DNA]</scope>
    <source>
        <strain evidence="2">CECT 7649</strain>
    </source>
</reference>
<evidence type="ECO:0000313" key="2">
    <source>
        <dbReference type="Proteomes" id="UP001596496"/>
    </source>
</evidence>
<dbReference type="RefSeq" id="WP_380824204.1">
    <property type="nucleotide sequence ID" value="NZ_JBHTCG010000002.1"/>
</dbReference>
<protein>
    <submittedName>
        <fullName evidence="1">Uncharacterized protein</fullName>
    </submittedName>
</protein>